<accession>A0ACC2V509</accession>
<name>A0ACC2V509_9TREE</name>
<reference evidence="1" key="1">
    <citation type="submission" date="2023-04" db="EMBL/GenBank/DDBJ databases">
        <title>Draft Genome sequencing of Naganishia species isolated from polar environments using Oxford Nanopore Technology.</title>
        <authorList>
            <person name="Leo P."/>
            <person name="Venkateswaran K."/>
        </authorList>
    </citation>
    <scope>NUCLEOTIDE SEQUENCE</scope>
    <source>
        <strain evidence="1">MNA-CCFEE 5261</strain>
    </source>
</reference>
<comment type="caution">
    <text evidence="1">The sequence shown here is derived from an EMBL/GenBank/DDBJ whole genome shotgun (WGS) entry which is preliminary data.</text>
</comment>
<keyword evidence="2" id="KW-1185">Reference proteome</keyword>
<evidence type="ECO:0000313" key="1">
    <source>
        <dbReference type="EMBL" id="KAJ9094175.1"/>
    </source>
</evidence>
<evidence type="ECO:0000313" key="2">
    <source>
        <dbReference type="Proteomes" id="UP001241377"/>
    </source>
</evidence>
<dbReference type="Proteomes" id="UP001241377">
    <property type="component" value="Unassembled WGS sequence"/>
</dbReference>
<protein>
    <submittedName>
        <fullName evidence="1">Uncharacterized protein</fullName>
    </submittedName>
</protein>
<organism evidence="1 2">
    <name type="scientific">Naganishia cerealis</name>
    <dbReference type="NCBI Taxonomy" id="610337"/>
    <lineage>
        <taxon>Eukaryota</taxon>
        <taxon>Fungi</taxon>
        <taxon>Dikarya</taxon>
        <taxon>Basidiomycota</taxon>
        <taxon>Agaricomycotina</taxon>
        <taxon>Tremellomycetes</taxon>
        <taxon>Filobasidiales</taxon>
        <taxon>Filobasidiaceae</taxon>
        <taxon>Naganishia</taxon>
    </lineage>
</organism>
<sequence length="431" mass="47031">MAFSEELRKRLQSELQTRGSADLIGVNGRQSNSNASYARQSAASVERNKEPIIFNLPTTHHRVLAMFLAYTQGDHEAIQIATALQYHQCVTFARTYQTKHFLTLLTEKVLPNVIERDPVGAWAYACENEDIDLVKQCFIRMGDHWCITVEPESRSASWSVFSTGVYSAETPVQCADAFAPKVGLDKFRAFLSACDNALDWAAENGKAHDAQAAQDGTVSKTKLFVESQTGYIVVEGHEMWERIYEETVANDAFNAADKDIVVWADDLDEQTRKTVLRDATADSADGNRSLRNSSPEGQIVHSSLRAQSLSAQYSDNDPLATRLVFAAELSPTSPLRHANTPLAPTPLRNAGKHAEGVEDSASSTGEAQDLRNVNLNQTPMQGSSTGPFAPSSKNQRPAYGTAPAGLFASSSSELDPDRVMEDTDAADPTAL</sequence>
<dbReference type="EMBL" id="JASBWR010000114">
    <property type="protein sequence ID" value="KAJ9094175.1"/>
    <property type="molecule type" value="Genomic_DNA"/>
</dbReference>
<proteinExistence type="predicted"/>
<gene>
    <name evidence="1" type="ORF">QFC19_008025</name>
</gene>